<dbReference type="PROSITE" id="PS50835">
    <property type="entry name" value="IG_LIKE"/>
    <property type="match status" value="5"/>
</dbReference>
<keyword evidence="5" id="KW-0393">Immunoglobulin domain</keyword>
<reference evidence="8 9" key="1">
    <citation type="submission" date="2021-06" db="EMBL/GenBank/DDBJ databases">
        <title>Caerostris darwini draft genome.</title>
        <authorList>
            <person name="Kono N."/>
            <person name="Arakawa K."/>
        </authorList>
    </citation>
    <scope>NUCLEOTIDE SEQUENCE [LARGE SCALE GENOMIC DNA]</scope>
</reference>
<feature type="domain" description="Ig-like" evidence="7">
    <location>
        <begin position="1267"/>
        <end position="1360"/>
    </location>
</feature>
<dbReference type="FunFam" id="2.60.40.10:FF:000425">
    <property type="entry name" value="Myosin light chain kinase"/>
    <property type="match status" value="2"/>
</dbReference>
<dbReference type="Pfam" id="PF00435">
    <property type="entry name" value="Spectrin"/>
    <property type="match status" value="3"/>
</dbReference>
<dbReference type="PANTHER" id="PTHR47633:SF4">
    <property type="entry name" value="MYOPALLADIN ISOFORM X1"/>
    <property type="match status" value="1"/>
</dbReference>
<dbReference type="SMART" id="SM00150">
    <property type="entry name" value="SPEC"/>
    <property type="match status" value="6"/>
</dbReference>
<dbReference type="Proteomes" id="UP001054837">
    <property type="component" value="Unassembled WGS sequence"/>
</dbReference>
<feature type="coiled-coil region" evidence="6">
    <location>
        <begin position="1120"/>
        <end position="1154"/>
    </location>
</feature>
<feature type="domain" description="Ig-like" evidence="7">
    <location>
        <begin position="1365"/>
        <end position="1453"/>
    </location>
</feature>
<proteinExistence type="inferred from homology"/>
<dbReference type="SMART" id="SM00409">
    <property type="entry name" value="IG"/>
    <property type="match status" value="4"/>
</dbReference>
<keyword evidence="9" id="KW-1185">Reference proteome</keyword>
<evidence type="ECO:0000256" key="3">
    <source>
        <dbReference type="ARBA" id="ARBA00022490"/>
    </source>
</evidence>
<dbReference type="InterPro" id="IPR018159">
    <property type="entry name" value="Spectrin/alpha-actinin"/>
</dbReference>
<name>A0AAV4PNC0_9ARAC</name>
<dbReference type="InterPro" id="IPR003598">
    <property type="entry name" value="Ig_sub2"/>
</dbReference>
<dbReference type="InterPro" id="IPR003599">
    <property type="entry name" value="Ig_sub"/>
</dbReference>
<dbReference type="InterPro" id="IPR058157">
    <property type="entry name" value="Spectrin_met"/>
</dbReference>
<evidence type="ECO:0000256" key="6">
    <source>
        <dbReference type="SAM" id="Coils"/>
    </source>
</evidence>
<dbReference type="Pfam" id="PF25101">
    <property type="entry name" value="Spectrin_7"/>
    <property type="match status" value="1"/>
</dbReference>
<dbReference type="InterPro" id="IPR013098">
    <property type="entry name" value="Ig_I-set"/>
</dbReference>
<organism evidence="8 9">
    <name type="scientific">Caerostris darwini</name>
    <dbReference type="NCBI Taxonomy" id="1538125"/>
    <lineage>
        <taxon>Eukaryota</taxon>
        <taxon>Metazoa</taxon>
        <taxon>Ecdysozoa</taxon>
        <taxon>Arthropoda</taxon>
        <taxon>Chelicerata</taxon>
        <taxon>Arachnida</taxon>
        <taxon>Araneae</taxon>
        <taxon>Araneomorphae</taxon>
        <taxon>Entelegynae</taxon>
        <taxon>Araneoidea</taxon>
        <taxon>Araneidae</taxon>
        <taxon>Caerostris</taxon>
    </lineage>
</organism>
<keyword evidence="6" id="KW-0175">Coiled coil</keyword>
<comment type="caution">
    <text evidence="8">The sequence shown here is derived from an EMBL/GenBank/DDBJ whole genome shotgun (WGS) entry which is preliminary data.</text>
</comment>
<dbReference type="InterPro" id="IPR036179">
    <property type="entry name" value="Ig-like_dom_sf"/>
</dbReference>
<dbReference type="FunFam" id="2.60.40.10:FF:000612">
    <property type="entry name" value="palladin isoform X1"/>
    <property type="match status" value="1"/>
</dbReference>
<keyword evidence="4" id="KW-0677">Repeat</keyword>
<evidence type="ECO:0000259" key="7">
    <source>
        <dbReference type="PROSITE" id="PS50835"/>
    </source>
</evidence>
<gene>
    <name evidence="8" type="primary">CCDC141</name>
    <name evidence="8" type="ORF">CDAR_582851</name>
</gene>
<accession>A0AAV4PNC0</accession>
<dbReference type="GO" id="GO:0005737">
    <property type="term" value="C:cytoplasm"/>
    <property type="evidence" value="ECO:0007669"/>
    <property type="project" value="UniProtKB-SubCell"/>
</dbReference>
<dbReference type="CDD" id="cd00176">
    <property type="entry name" value="SPEC"/>
    <property type="match status" value="4"/>
</dbReference>
<keyword evidence="3" id="KW-0963">Cytoplasm</keyword>
<protein>
    <submittedName>
        <fullName evidence="8">Coiled-coil domain-containing protein 141</fullName>
    </submittedName>
</protein>
<dbReference type="InterPro" id="IPR013783">
    <property type="entry name" value="Ig-like_fold"/>
</dbReference>
<feature type="domain" description="Ig-like" evidence="7">
    <location>
        <begin position="1166"/>
        <end position="1254"/>
    </location>
</feature>
<evidence type="ECO:0000313" key="9">
    <source>
        <dbReference type="Proteomes" id="UP001054837"/>
    </source>
</evidence>
<dbReference type="SUPFAM" id="SSF46966">
    <property type="entry name" value="Spectrin repeat"/>
    <property type="match status" value="4"/>
</dbReference>
<dbReference type="FunFam" id="2.60.40.10:FF:000147">
    <property type="entry name" value="Myosin light chain kinase"/>
    <property type="match status" value="1"/>
</dbReference>
<dbReference type="Gene3D" id="1.20.58.60">
    <property type="match status" value="4"/>
</dbReference>
<evidence type="ECO:0000256" key="2">
    <source>
        <dbReference type="ARBA" id="ARBA00006692"/>
    </source>
</evidence>
<dbReference type="SUPFAM" id="SSF48726">
    <property type="entry name" value="Immunoglobulin"/>
    <property type="match status" value="5"/>
</dbReference>
<dbReference type="Gene3D" id="2.60.40.10">
    <property type="entry name" value="Immunoglobulins"/>
    <property type="match status" value="5"/>
</dbReference>
<sequence>MAAYSSSPEIVCRDGPDDFVSGTPATTTISTIAVQSGNTRIVIALLQSKEWIQLKIQEMHPAMTDIGTNLREVTELYQQHEKVLEKLQTKQSPVEELLRQADDLISTQKPRGEVYSAMAENLGLAWKDLNAQLEQRRQILEQAVAFYTRAEQFTDALEVVKKSVSETFLPNTVESTQSILNRIIEERKAVLSSSMRLLTEGQVLLERLCEVATHSMGDSRPQHMQYAARQTSSAVEIHMESLQDRWRQLESLWNQKKQLLEQCLQKCRLERLLKEVENWLHTRGVEFSSEHNLGDSLASSEILLHEQHKIENECKDKQESCLKHVKSAEDLFQKGNYAGEELRSRSYILLSECAELLSALEHRKQLLMDSVNFFNRAQTAETKLDQIEIQLSTSDSTSLWPTVEDIVNSAIQCGRQILSTTGMTEPGAQGVARKVDDLERKKRKLADVCRAKESVASEKSAAFRKFCEKYDELMKWVTNNAQFFVQRTRDMGANQTVAKSFLDQHESMQNDLRMKGMEMEALLRTVPNLVRAGGEEAEVVHSKSENLKQQWIQLRSILDKRILIAQRYLAFLKLSTRVSKEMDELESLVRQTVESPDQSKIRQTEEKQLTLRQEILQVNNNGKNFLEDARKVDDMYLNMTQPCMTVEEILSRLELRSVSLNTQWLNFQNEITATKETLIQWDHLLKDANRVLKNSQEIEKKLYPIIPQEMSRVESIISFLEKRMLDVLPQIKTAQEEISTILKKAETVKPKDSSQIEGRQILQGLRDINHILQKRITDYQILVSMMVTFFKNYDELEKLVDMQESQFRMTSLPNDVSKMEALIHDHEASKPTVMELFKFSHIEAQQLVQKINEAEPPEAAAKDVEKISSLQRTRKLNFEKSWDEFKYKLEQHNQLCIFFRDMHLINKQIEDLNSQLASIRQSYGESLPSAMHTSQAFLQFEKTIEILQIRIYEFVSTAERLMRDQRVDSKQIPLEIETMQKKWSTFRTEVTKNRRLIDVAIEYYRTIEEAEEWLSEGSRMLITVARKSSSCNKESDAEELKKEVRDFLNKGKRQQEERLRKISSLSYELYGNQSHPSTSVVTSKNKDMLDSFTVISSELETLTSNIRITQQTKTMEQKGKAEMDAVLHAAQAEAEAAKAAAAAAERAAKAAEAAAKVSAKPPQRPPRFVRNLKDAEVPEGTKFTFECEVDGEPVPQVQWFKDGILVENNPDYQTCVERGVCKLTIEETFSEDTAKFTCRATNPAGIAETQSHLVVKESRTTSELVPPHFVQEPTDAIVVEGQKHQIECQVFGNPLPLVSWFKDDICIDYSMDYSITYNNGHCSLRIEEAIPDHQGQYTCRAVNQVGQAACGAKLQVKTITPSERPSFISPLSNVMARAGQKLRLECSVTGQPQPDVSWLHNSKSLKETRDTKLHFDGTNATLVITEAFPKDAGTYTVIARNKAGEAISNCNVSVKGRLPLETSDSEIASDIEPAKPQVKQHLDDQTVFEGNKVRMDCIIVGQPEPEVIWYHNGKPVKESDDFQLLFEGDRCTLVIETAYLEDAGTYKCVAINSGGEASSVCQLKVEPNVKEVIQKSQFMQKDIVLSVERCEAPRFIKLLESMALSEGQELILECQVVGEPGTTISWFKDGLQLSNTPEYQIKTICQLPIYFYYEKYLLLLRDMPEYYHCSLHKLTCFFN</sequence>
<dbReference type="PANTHER" id="PTHR47633">
    <property type="entry name" value="IMMUNOGLOBULIN"/>
    <property type="match status" value="1"/>
</dbReference>
<dbReference type="InterPro" id="IPR002017">
    <property type="entry name" value="Spectrin_repeat"/>
</dbReference>
<feature type="domain" description="Ig-like" evidence="7">
    <location>
        <begin position="1476"/>
        <end position="1566"/>
    </location>
</feature>
<dbReference type="Pfam" id="PF07679">
    <property type="entry name" value="I-set"/>
    <property type="match status" value="5"/>
</dbReference>
<evidence type="ECO:0000256" key="5">
    <source>
        <dbReference type="ARBA" id="ARBA00023319"/>
    </source>
</evidence>
<evidence type="ECO:0000313" key="8">
    <source>
        <dbReference type="EMBL" id="GIX97808.1"/>
    </source>
</evidence>
<dbReference type="EMBL" id="BPLQ01003069">
    <property type="protein sequence ID" value="GIX97808.1"/>
    <property type="molecule type" value="Genomic_DNA"/>
</dbReference>
<evidence type="ECO:0000256" key="1">
    <source>
        <dbReference type="ARBA" id="ARBA00004496"/>
    </source>
</evidence>
<comment type="similarity">
    <text evidence="2">Belongs to the protein kinase superfamily. CAMK Ser/Thr protein kinase family.</text>
</comment>
<dbReference type="InterPro" id="IPR007110">
    <property type="entry name" value="Ig-like_dom"/>
</dbReference>
<evidence type="ECO:0000256" key="4">
    <source>
        <dbReference type="ARBA" id="ARBA00022737"/>
    </source>
</evidence>
<comment type="subcellular location">
    <subcellularLocation>
        <location evidence="1">Cytoplasm</location>
    </subcellularLocation>
</comment>
<feature type="domain" description="Ig-like" evidence="7">
    <location>
        <begin position="1593"/>
        <end position="1679"/>
    </location>
</feature>
<dbReference type="SMART" id="SM00408">
    <property type="entry name" value="IGc2"/>
    <property type="match status" value="5"/>
</dbReference>